<accession>A0ABW5JMM8</accession>
<name>A0ABW5JMM8_9BACT</name>
<evidence type="ECO:0000313" key="1">
    <source>
        <dbReference type="EMBL" id="MFD2533005.1"/>
    </source>
</evidence>
<evidence type="ECO:0000313" key="2">
    <source>
        <dbReference type="Proteomes" id="UP001597460"/>
    </source>
</evidence>
<protein>
    <submittedName>
        <fullName evidence="1">Uncharacterized protein</fullName>
    </submittedName>
</protein>
<dbReference type="RefSeq" id="WP_390302515.1">
    <property type="nucleotide sequence ID" value="NZ_JBHULI010000025.1"/>
</dbReference>
<gene>
    <name evidence="1" type="ORF">ACFSVN_11145</name>
</gene>
<proteinExistence type="predicted"/>
<dbReference type="EMBL" id="JBHULI010000025">
    <property type="protein sequence ID" value="MFD2533005.1"/>
    <property type="molecule type" value="Genomic_DNA"/>
</dbReference>
<dbReference type="Proteomes" id="UP001597460">
    <property type="component" value="Unassembled WGS sequence"/>
</dbReference>
<sequence length="76" mass="8533">MKRAISKITLLVGMIFFGMSSILTAQTKEYKLDGMTFGMPEAQVYTEDYNGSPVVGEYITQLPNLAKLDYEGNKHH</sequence>
<reference evidence="2" key="1">
    <citation type="journal article" date="2019" name="Int. J. Syst. Evol. Microbiol.">
        <title>The Global Catalogue of Microorganisms (GCM) 10K type strain sequencing project: providing services to taxonomists for standard genome sequencing and annotation.</title>
        <authorList>
            <consortium name="The Broad Institute Genomics Platform"/>
            <consortium name="The Broad Institute Genome Sequencing Center for Infectious Disease"/>
            <person name="Wu L."/>
            <person name="Ma J."/>
        </authorList>
    </citation>
    <scope>NUCLEOTIDE SEQUENCE [LARGE SCALE GENOMIC DNA]</scope>
    <source>
        <strain evidence="2">KCTC 52042</strain>
    </source>
</reference>
<organism evidence="1 2">
    <name type="scientific">Gracilimonas halophila</name>
    <dbReference type="NCBI Taxonomy" id="1834464"/>
    <lineage>
        <taxon>Bacteria</taxon>
        <taxon>Pseudomonadati</taxon>
        <taxon>Balneolota</taxon>
        <taxon>Balneolia</taxon>
        <taxon>Balneolales</taxon>
        <taxon>Balneolaceae</taxon>
        <taxon>Gracilimonas</taxon>
    </lineage>
</organism>
<comment type="caution">
    <text evidence="1">The sequence shown here is derived from an EMBL/GenBank/DDBJ whole genome shotgun (WGS) entry which is preliminary data.</text>
</comment>
<keyword evidence="2" id="KW-1185">Reference proteome</keyword>